<name>A0A1D9QL40_SCLS1</name>
<evidence type="ECO:0000313" key="3">
    <source>
        <dbReference type="EMBL" id="APA15647.1"/>
    </source>
</evidence>
<dbReference type="Gene3D" id="1.25.40.20">
    <property type="entry name" value="Ankyrin repeat-containing domain"/>
    <property type="match status" value="1"/>
</dbReference>
<dbReference type="InterPro" id="IPR051165">
    <property type="entry name" value="Multifunctional_ANK_Repeat"/>
</dbReference>
<dbReference type="Proteomes" id="UP000177798">
    <property type="component" value="Chromosome 15"/>
</dbReference>
<keyword evidence="2" id="KW-0040">ANK repeat</keyword>
<evidence type="ECO:0000313" key="4">
    <source>
        <dbReference type="Proteomes" id="UP000177798"/>
    </source>
</evidence>
<dbReference type="AlphaFoldDB" id="A0A1D9QL40"/>
<dbReference type="OrthoDB" id="3554643at2759"/>
<dbReference type="SMART" id="SM00248">
    <property type="entry name" value="ANK"/>
    <property type="match status" value="4"/>
</dbReference>
<dbReference type="SUPFAM" id="SSF48403">
    <property type="entry name" value="Ankyrin repeat"/>
    <property type="match status" value="1"/>
</dbReference>
<dbReference type="KEGG" id="ssl:SS1G_09541"/>
<dbReference type="InterPro" id="IPR036770">
    <property type="entry name" value="Ankyrin_rpt-contain_sf"/>
</dbReference>
<proteinExistence type="predicted"/>
<reference evidence="4" key="1">
    <citation type="journal article" date="2017" name="Genome Biol. Evol.">
        <title>The complete genome sequence of the phytopathogenic fungus Sclerotinia sclerotiorum reveals insights into the genome architecture of broad host range pathogens.</title>
        <authorList>
            <person name="Derbyshire M."/>
            <person name="Denton-Giles M."/>
            <person name="Hegedus D."/>
            <person name="Seifbarghy S."/>
            <person name="Rollins J."/>
            <person name="van Kan J."/>
            <person name="Seidl M.F."/>
            <person name="Faino L."/>
            <person name="Mbengue M."/>
            <person name="Navaud O."/>
            <person name="Raffaele S."/>
            <person name="Hammond-Kosack K."/>
            <person name="Heard S."/>
            <person name="Oliver R."/>
        </authorList>
    </citation>
    <scope>NUCLEOTIDE SEQUENCE [LARGE SCALE GENOMIC DNA]</scope>
    <source>
        <strain evidence="4">ATCC 18683 / 1980 / Ss-1</strain>
    </source>
</reference>
<evidence type="ECO:0000256" key="2">
    <source>
        <dbReference type="ARBA" id="ARBA00023043"/>
    </source>
</evidence>
<protein>
    <submittedName>
        <fullName evidence="3">Uncharacterized protein</fullName>
    </submittedName>
</protein>
<dbReference type="EMBL" id="CP017828">
    <property type="protein sequence ID" value="APA15647.1"/>
    <property type="molecule type" value="Genomic_DNA"/>
</dbReference>
<dbReference type="VEuPathDB" id="FungiDB:sscle_15g104170"/>
<organism evidence="3 4">
    <name type="scientific">Sclerotinia sclerotiorum (strain ATCC 18683 / 1980 / Ss-1)</name>
    <name type="common">White mold</name>
    <name type="synonym">Whetzelinia sclerotiorum</name>
    <dbReference type="NCBI Taxonomy" id="665079"/>
    <lineage>
        <taxon>Eukaryota</taxon>
        <taxon>Fungi</taxon>
        <taxon>Dikarya</taxon>
        <taxon>Ascomycota</taxon>
        <taxon>Pezizomycotina</taxon>
        <taxon>Leotiomycetes</taxon>
        <taxon>Helotiales</taxon>
        <taxon>Sclerotiniaceae</taxon>
        <taxon>Sclerotinia</taxon>
    </lineage>
</organism>
<keyword evidence="1" id="KW-0677">Repeat</keyword>
<dbReference type="RefSeq" id="XP_001589819.1">
    <property type="nucleotide sequence ID" value="XM_001589769.1"/>
</dbReference>
<evidence type="ECO:0000256" key="1">
    <source>
        <dbReference type="ARBA" id="ARBA00022737"/>
    </source>
</evidence>
<sequence>MTLLLNLPPELFQMILLQAVLVRSPTRALRLRLVCKQFSQQVQFVLFQRQLLDEGLLGSMTRLEWNHCERAKFWHSYFVQRTLNTENRSHLNSHVISRMRMIAERICEETGIDLKTTIEALCWPAMYQAHHFSDAIRESGRLSYNLERDLLSAAAYLNLVPVTRRLLQADDCFEDGNTTFFPSPIILATVAGNTHILELFRDYIHQHSPESKGVDNSVTRRIWNRGMIDSIEQQFIEGAAMLDDTKLLRSTIYPTNGTRITGPMDLSTFKGILCGKDRAHSVEVNEYLGDLLGEKASVHSSASMLGKHARIGNIKMVRFLLDSGIDIRGISSCVPLVEACRGGQEKIVDLLLERGAEPDFPLNITASELRSWEHRLGHAPISYHKETFHSAMGMAAKAGSLSIVQRLINHGARLNHPMKGDIALRYAVTYEYTEIVRFLLGSGVISLYARRCSLKYATDKGLESMVELLKCDLADFEAKRVVKDSKTS</sequence>
<accession>A0A1D9QL40</accession>
<dbReference type="OMA" id="HCHENIV"/>
<dbReference type="Pfam" id="PF12796">
    <property type="entry name" value="Ank_2"/>
    <property type="match status" value="1"/>
</dbReference>
<dbReference type="Pfam" id="PF00023">
    <property type="entry name" value="Ank"/>
    <property type="match status" value="1"/>
</dbReference>
<gene>
    <name evidence="3" type="ORF">sscle_15g104170</name>
</gene>
<dbReference type="PANTHER" id="PTHR24123">
    <property type="entry name" value="ANKYRIN REPEAT-CONTAINING"/>
    <property type="match status" value="1"/>
</dbReference>
<dbReference type="PANTHER" id="PTHR24123:SF33">
    <property type="entry name" value="PROTEIN HOS4"/>
    <property type="match status" value="1"/>
</dbReference>
<dbReference type="InterPro" id="IPR002110">
    <property type="entry name" value="Ankyrin_rpt"/>
</dbReference>